<dbReference type="Gene3D" id="2.60.40.4070">
    <property type="match status" value="1"/>
</dbReference>
<dbReference type="InterPro" id="IPR015943">
    <property type="entry name" value="WD40/YVTN_repeat-like_dom_sf"/>
</dbReference>
<keyword evidence="3" id="KW-0732">Signal</keyword>
<sequence length="1065" mass="116135">MRRYGLMLAAASFFAIGAAHAQAREEHKPAEFGFRFLGPVVGNRIASFAAAPGDHLNYYAGAASGGIFKSVDGGSKWTPVFDDQNVAAIGALAVAPSDPKTVWAGTGEAWAIRDIDVTGNGVYKSTDGGKTWAHMGLDATGRIGRILVDPTNANSVYVCALGRLSGPQQERGVYHTADGGQTWQRQLFVDDKTGCSGLSMDAKDPKTIYAGTWQVKMRTWGEYSGGPGSGVYVTRDGGAHWQRIVGHGLPTTPVGKIDVAVAPSDSNRVYALIQTNGLGSLWRSDDAGQNWRTVSWDRKLIGRAGYYIHLMVSPVDPNRIIVANSSVSQSTDGGTTFDVVRWGGDTHDIWWDPKDADHFAITNDGGINLTTNGGKSTQKFTFPIGQMYHVAVDDQTPYYVYTNMQDNGTMRGPSLPIGGRPSDQGWDHKIGGCESGFTLPDPSDPDTVWATCYSNEVTVWDGRTNRARSVSPWLHTMDSVPGEVPYRCHWTPPLAIDPFDPKSVYYGCQVVFKTTNKGQSWKVVSPDLSRQDPQYIKSSGGIVGDNLGQFAPEVVFAIAPSQIKQGLVWAGTNDGKIWYTPDGGAKWVDVTAGLKGTGVPELGTVTSIEPSHFDPAVAYVTIDAHLIDDRDPYILKTTDSGKTWTRIDASLPKGPLAYTRNVSEDPNVKGLLFAGTGNAFYYSLDDGKNWTHFRTGLPPAPVTWTVAQKRFHDLVVSTYGRGIYILDDISPLEEMAKNGKPTAPTFFAPRETYRLQNAKAYFTYWLPTAAKGDVTAEIVDAAGKPVRTLHSTAHEGLNRIAWDMRYDPLRTIELRTIPPENPHIWDDTRFKGKDWRPITHWGMPPHQPGPVATPGQYRVKITVDGQSYEQPLVLLPDPKSPGSPEDLNRTLALQLRIRDDVGHISDMVNLIERQRRQLDELRASGDTGVSAKQIDAMDAKLQAVEYSLFQKALAASDDKYYTNTWKSYYNLLWLNGEIGTGAGDVAGGGDFGPTDTAPVLLDGIEKEIAKATVGYQTVMGRDVPAFNRLLAAKGKQPLITALPVETADQDEGYGNEDFADADDDG</sequence>
<feature type="compositionally biased region" description="Acidic residues" evidence="2">
    <location>
        <begin position="1047"/>
        <end position="1065"/>
    </location>
</feature>
<keyword evidence="6" id="KW-1185">Reference proteome</keyword>
<dbReference type="InterPro" id="IPR050310">
    <property type="entry name" value="VPS10-sortilin"/>
</dbReference>
<name>A0A0E9MQG6_9SPHN</name>
<comment type="caution">
    <text evidence="5">The sequence shown here is derived from an EMBL/GenBank/DDBJ whole genome shotgun (WGS) entry which is preliminary data.</text>
</comment>
<evidence type="ECO:0000256" key="2">
    <source>
        <dbReference type="SAM" id="MobiDB-lite"/>
    </source>
</evidence>
<dbReference type="Gene3D" id="2.130.10.10">
    <property type="entry name" value="YVTN repeat-like/Quinoprotein amine dehydrogenase"/>
    <property type="match status" value="4"/>
</dbReference>
<evidence type="ECO:0000256" key="1">
    <source>
        <dbReference type="ARBA" id="ARBA00022737"/>
    </source>
</evidence>
<dbReference type="PANTHER" id="PTHR12106">
    <property type="entry name" value="SORTILIN RELATED"/>
    <property type="match status" value="1"/>
</dbReference>
<dbReference type="OrthoDB" id="9764804at2"/>
<feature type="chain" id="PRO_5002429548" description="Sortilin N-terminal domain-containing protein" evidence="3">
    <location>
        <begin position="22"/>
        <end position="1065"/>
    </location>
</feature>
<gene>
    <name evidence="5" type="ORF">SCH01S_39_00840</name>
</gene>
<dbReference type="RefSeq" id="WP_052733887.1">
    <property type="nucleotide sequence ID" value="NZ_BBWU01000039.1"/>
</dbReference>
<dbReference type="Proteomes" id="UP000033202">
    <property type="component" value="Unassembled WGS sequence"/>
</dbReference>
<dbReference type="PANTHER" id="PTHR12106:SF27">
    <property type="entry name" value="SORTILIN-RELATED RECEPTOR"/>
    <property type="match status" value="1"/>
</dbReference>
<dbReference type="Pfam" id="PF15902">
    <property type="entry name" value="Sortilin-Vps10"/>
    <property type="match status" value="1"/>
</dbReference>
<reference evidence="5 6" key="1">
    <citation type="submission" date="2015-04" db="EMBL/GenBank/DDBJ databases">
        <title>Whole genome shotgun sequence of Sphingomonas changbaiensis NBRC 104936.</title>
        <authorList>
            <person name="Katano-Makiyama Y."/>
            <person name="Hosoyama A."/>
            <person name="Hashimoto M."/>
            <person name="Noguchi M."/>
            <person name="Tsuchikane K."/>
            <person name="Ohji S."/>
            <person name="Yamazoe A."/>
            <person name="Ichikawa N."/>
            <person name="Kimura A."/>
            <person name="Fujita N."/>
        </authorList>
    </citation>
    <scope>NUCLEOTIDE SEQUENCE [LARGE SCALE GENOMIC DNA]</scope>
    <source>
        <strain evidence="5 6">NBRC 104936</strain>
    </source>
</reference>
<dbReference type="AlphaFoldDB" id="A0A0E9MQG6"/>
<feature type="region of interest" description="Disordered" evidence="2">
    <location>
        <begin position="1045"/>
        <end position="1065"/>
    </location>
</feature>
<feature type="signal peptide" evidence="3">
    <location>
        <begin position="1"/>
        <end position="21"/>
    </location>
</feature>
<evidence type="ECO:0000256" key="3">
    <source>
        <dbReference type="SAM" id="SignalP"/>
    </source>
</evidence>
<accession>A0A0E9MQG6</accession>
<organism evidence="5 6">
    <name type="scientific">Sphingomonas changbaiensis NBRC 104936</name>
    <dbReference type="NCBI Taxonomy" id="1219043"/>
    <lineage>
        <taxon>Bacteria</taxon>
        <taxon>Pseudomonadati</taxon>
        <taxon>Pseudomonadota</taxon>
        <taxon>Alphaproteobacteria</taxon>
        <taxon>Sphingomonadales</taxon>
        <taxon>Sphingomonadaceae</taxon>
        <taxon>Sphingomonas</taxon>
    </lineage>
</organism>
<evidence type="ECO:0000313" key="6">
    <source>
        <dbReference type="Proteomes" id="UP000033202"/>
    </source>
</evidence>
<evidence type="ECO:0000259" key="4">
    <source>
        <dbReference type="Pfam" id="PF15902"/>
    </source>
</evidence>
<dbReference type="CDD" id="cd15482">
    <property type="entry name" value="Sialidase_non-viral"/>
    <property type="match status" value="2"/>
</dbReference>
<keyword evidence="1" id="KW-0677">Repeat</keyword>
<proteinExistence type="predicted"/>
<dbReference type="STRING" id="1219043.SCH01S_39_00840"/>
<feature type="domain" description="Sortilin N-terminal" evidence="4">
    <location>
        <begin position="122"/>
        <end position="244"/>
    </location>
</feature>
<dbReference type="InterPro" id="IPR031778">
    <property type="entry name" value="Sortilin_N"/>
</dbReference>
<evidence type="ECO:0000313" key="5">
    <source>
        <dbReference type="EMBL" id="GAO39799.1"/>
    </source>
</evidence>
<protein>
    <recommendedName>
        <fullName evidence="4">Sortilin N-terminal domain-containing protein</fullName>
    </recommendedName>
</protein>
<dbReference type="SUPFAM" id="SSF110296">
    <property type="entry name" value="Oligoxyloglucan reducing end-specific cellobiohydrolase"/>
    <property type="match status" value="2"/>
</dbReference>
<dbReference type="EMBL" id="BBWU01000039">
    <property type="protein sequence ID" value="GAO39799.1"/>
    <property type="molecule type" value="Genomic_DNA"/>
</dbReference>